<dbReference type="PANTHER" id="PTHR11559">
    <property type="entry name" value="CARBOXYLESTERASE"/>
    <property type="match status" value="1"/>
</dbReference>
<dbReference type="InterPro" id="IPR050309">
    <property type="entry name" value="Type-B_Carboxylest/Lipase"/>
</dbReference>
<keyword evidence="5" id="KW-1185">Reference proteome</keyword>
<name>A0A1D2MNW7_ORCCI</name>
<dbReference type="InterPro" id="IPR002018">
    <property type="entry name" value="CarbesteraseB"/>
</dbReference>
<dbReference type="OMA" id="FASTTRY"/>
<feature type="signal peptide" evidence="2">
    <location>
        <begin position="1"/>
        <end position="20"/>
    </location>
</feature>
<keyword evidence="2" id="KW-0732">Signal</keyword>
<organism evidence="4 5">
    <name type="scientific">Orchesella cincta</name>
    <name type="common">Springtail</name>
    <name type="synonym">Podura cincta</name>
    <dbReference type="NCBI Taxonomy" id="48709"/>
    <lineage>
        <taxon>Eukaryota</taxon>
        <taxon>Metazoa</taxon>
        <taxon>Ecdysozoa</taxon>
        <taxon>Arthropoda</taxon>
        <taxon>Hexapoda</taxon>
        <taxon>Collembola</taxon>
        <taxon>Entomobryomorpha</taxon>
        <taxon>Entomobryoidea</taxon>
        <taxon>Orchesellidae</taxon>
        <taxon>Orchesellinae</taxon>
        <taxon>Orchesella</taxon>
    </lineage>
</organism>
<keyword evidence="1" id="KW-0325">Glycoprotein</keyword>
<proteinExistence type="predicted"/>
<dbReference type="EMBL" id="LJIJ01000754">
    <property type="protein sequence ID" value="ODM94769.1"/>
    <property type="molecule type" value="Genomic_DNA"/>
</dbReference>
<dbReference type="SUPFAM" id="SSF53474">
    <property type="entry name" value="alpha/beta-Hydrolases"/>
    <property type="match status" value="1"/>
</dbReference>
<evidence type="ECO:0000313" key="4">
    <source>
        <dbReference type="EMBL" id="ODM94769.1"/>
    </source>
</evidence>
<dbReference type="InterPro" id="IPR029058">
    <property type="entry name" value="AB_hydrolase_fold"/>
</dbReference>
<accession>A0A1D2MNW7</accession>
<comment type="caution">
    <text evidence="4">The sequence shown here is derived from an EMBL/GenBank/DDBJ whole genome shotgun (WGS) entry which is preliminary data.</text>
</comment>
<feature type="domain" description="Carboxylesterase type B" evidence="3">
    <location>
        <begin position="21"/>
        <end position="516"/>
    </location>
</feature>
<gene>
    <name evidence="4" type="ORF">Ocin01_11910</name>
</gene>
<evidence type="ECO:0000313" key="5">
    <source>
        <dbReference type="Proteomes" id="UP000094527"/>
    </source>
</evidence>
<evidence type="ECO:0000256" key="1">
    <source>
        <dbReference type="ARBA" id="ARBA00023180"/>
    </source>
</evidence>
<dbReference type="STRING" id="48709.A0A1D2MNW7"/>
<dbReference type="AlphaFoldDB" id="A0A1D2MNW7"/>
<reference evidence="4 5" key="1">
    <citation type="journal article" date="2016" name="Genome Biol. Evol.">
        <title>Gene Family Evolution Reflects Adaptation to Soil Environmental Stressors in the Genome of the Collembolan Orchesella cincta.</title>
        <authorList>
            <person name="Faddeeva-Vakhrusheva A."/>
            <person name="Derks M.F."/>
            <person name="Anvar S.Y."/>
            <person name="Agamennone V."/>
            <person name="Suring W."/>
            <person name="Smit S."/>
            <person name="van Straalen N.M."/>
            <person name="Roelofs D."/>
        </authorList>
    </citation>
    <scope>NUCLEOTIDE SEQUENCE [LARGE SCALE GENOMIC DNA]</scope>
    <source>
        <tissue evidence="4">Mixed pool</tissue>
    </source>
</reference>
<dbReference type="Pfam" id="PF00135">
    <property type="entry name" value="COesterase"/>
    <property type="match status" value="1"/>
</dbReference>
<evidence type="ECO:0000256" key="2">
    <source>
        <dbReference type="SAM" id="SignalP"/>
    </source>
</evidence>
<evidence type="ECO:0000259" key="3">
    <source>
        <dbReference type="Pfam" id="PF00135"/>
    </source>
</evidence>
<sequence>MKAFTAVCFVALVLGQEAAATPIVSTQLGQVQGTTGESRNGRMFYSFKGIPYGKSERFQAPVVADKWADVKDATAPATPCIQYSPFSREIFGEEEGKLHPVIVYLHGGLNNDGDSESFEPKYFMDEDVILVVPNFRLGVFGFLSTQDNVVQGNMGLRDQVLALKFVKENIEKFGGDSNRVTILGSGAGGEDAFLHTLSPPSKGLVDNVINMGGTTLSRIAFILDPVTEAKKFGTQVGCPVDSSDALVACLKGKPAKELLEKMTKLNPAALNIAEFAWFGPVVEKLMPGQTEEDLIVSDNPIKLMKDGKIVNKVPMIMGGNEHEGLNIVTATLYKEKALMEKLDKQWMDIAPELFVYKDTAKDKDVVSAKIREFYFKDKPINDETFAKLYEIFNDRFMGFGLVISSQLYSKSAPVYLYYFAHVPETSGIKFFGVDKSFGMAHLDDLQFLFKLNLPGFKFPEITKESKEYELSQNLVKILSSFAENGKPTKVWGEGKEWKRMDAGDPSKWYKIGTETHFHTTAPEQFTPRIGFWIDIFNKELSKEKETPDFPKL</sequence>
<dbReference type="Proteomes" id="UP000094527">
    <property type="component" value="Unassembled WGS sequence"/>
</dbReference>
<protein>
    <submittedName>
        <fullName evidence="4">Esterase E4</fullName>
    </submittedName>
</protein>
<dbReference type="OrthoDB" id="19653at2759"/>
<feature type="chain" id="PRO_5008904336" evidence="2">
    <location>
        <begin position="21"/>
        <end position="552"/>
    </location>
</feature>
<dbReference type="Gene3D" id="3.40.50.1820">
    <property type="entry name" value="alpha/beta hydrolase"/>
    <property type="match status" value="1"/>
</dbReference>